<evidence type="ECO:0000259" key="2">
    <source>
        <dbReference type="Pfam" id="PF13087"/>
    </source>
</evidence>
<dbReference type="Gene3D" id="1.10.530.10">
    <property type="match status" value="1"/>
</dbReference>
<reference evidence="3" key="2">
    <citation type="submission" date="2022-01" db="EMBL/GenBank/DDBJ databases">
        <authorList>
            <person name="Yamashiro T."/>
            <person name="Shiraishi A."/>
            <person name="Satake H."/>
            <person name="Nakayama K."/>
        </authorList>
    </citation>
    <scope>NUCLEOTIDE SEQUENCE</scope>
</reference>
<accession>A0ABQ5A2R9</accession>
<reference evidence="3" key="1">
    <citation type="journal article" date="2022" name="Int. J. Mol. Sci.">
        <title>Draft Genome of Tanacetum Coccineum: Genomic Comparison of Closely Related Tanacetum-Family Plants.</title>
        <authorList>
            <person name="Yamashiro T."/>
            <person name="Shiraishi A."/>
            <person name="Nakayama K."/>
            <person name="Satake H."/>
        </authorList>
    </citation>
    <scope>NUCLEOTIDE SEQUENCE</scope>
</reference>
<dbReference type="PANTHER" id="PTHR10887:SF515">
    <property type="entry name" value="P-LOOP CONTAINING NUCLEOSIDE TRIPHOSPHATE HYDROLASES SUPERFAMILY PROTEIN"/>
    <property type="match status" value="1"/>
</dbReference>
<comment type="caution">
    <text evidence="3">The sequence shown here is derived from an EMBL/GenBank/DDBJ whole genome shotgun (WGS) entry which is preliminary data.</text>
</comment>
<dbReference type="Proteomes" id="UP001151760">
    <property type="component" value="Unassembled WGS sequence"/>
</dbReference>
<evidence type="ECO:0000313" key="4">
    <source>
        <dbReference type="Proteomes" id="UP001151760"/>
    </source>
</evidence>
<dbReference type="EMBL" id="BQNB010011895">
    <property type="protein sequence ID" value="GJS96560.1"/>
    <property type="molecule type" value="Genomic_DNA"/>
</dbReference>
<keyword evidence="4" id="KW-1185">Reference proteome</keyword>
<feature type="domain" description="Glycoside hydrolase family 19 catalytic" evidence="1">
    <location>
        <begin position="201"/>
        <end position="244"/>
    </location>
</feature>
<dbReference type="PANTHER" id="PTHR10887">
    <property type="entry name" value="DNA2/NAM7 HELICASE FAMILY"/>
    <property type="match status" value="1"/>
</dbReference>
<sequence>MEDLHTEANKLANLHHPNFVAFYGVLLNGRAFLPSVMLEDLMILPQNKYPIQLFKKLTSCRLLAKFSQEKLTHKYENLDGFSVKVKSIDGFQGGKEDIIILSIVRSNKHGSVGFISSPQRTNVALTRARHCLWILGNKTTLTNSESIWKEGFPLATISAQQRGRQGGKKPCSNGNFCSKYGFYGNTPAITKASTGGGVASIVISSMFDQLLKYQNENGFYTYNAFINAANPYNRFGTIESNPTKNPTNPSVSYYQADASYNPYDDHTSSLVERYLSHPVASTSAPSGSYRFDATHVVDDRQEWLYAVNAIPNTLSDHNQNVGQRQDEHVNRSAPVSSRYAFTGPSVLYR</sequence>
<dbReference type="Gene3D" id="3.40.50.300">
    <property type="entry name" value="P-loop containing nucleotide triphosphate hydrolases"/>
    <property type="match status" value="1"/>
</dbReference>
<dbReference type="SUPFAM" id="SSF52540">
    <property type="entry name" value="P-loop containing nucleoside triphosphate hydrolases"/>
    <property type="match status" value="1"/>
</dbReference>
<dbReference type="InterPro" id="IPR041679">
    <property type="entry name" value="DNA2/NAM7-like_C"/>
</dbReference>
<dbReference type="Pfam" id="PF13087">
    <property type="entry name" value="AAA_12"/>
    <property type="match status" value="1"/>
</dbReference>
<dbReference type="InterPro" id="IPR027417">
    <property type="entry name" value="P-loop_NTPase"/>
</dbReference>
<name>A0ABQ5A2R9_9ASTR</name>
<organism evidence="3 4">
    <name type="scientific">Tanacetum coccineum</name>
    <dbReference type="NCBI Taxonomy" id="301880"/>
    <lineage>
        <taxon>Eukaryota</taxon>
        <taxon>Viridiplantae</taxon>
        <taxon>Streptophyta</taxon>
        <taxon>Embryophyta</taxon>
        <taxon>Tracheophyta</taxon>
        <taxon>Spermatophyta</taxon>
        <taxon>Magnoliopsida</taxon>
        <taxon>eudicotyledons</taxon>
        <taxon>Gunneridae</taxon>
        <taxon>Pentapetalae</taxon>
        <taxon>asterids</taxon>
        <taxon>campanulids</taxon>
        <taxon>Asterales</taxon>
        <taxon>Asteraceae</taxon>
        <taxon>Asteroideae</taxon>
        <taxon>Anthemideae</taxon>
        <taxon>Anthemidinae</taxon>
        <taxon>Tanacetum</taxon>
    </lineage>
</organism>
<evidence type="ECO:0000313" key="3">
    <source>
        <dbReference type="EMBL" id="GJS96560.1"/>
    </source>
</evidence>
<evidence type="ECO:0000259" key="1">
    <source>
        <dbReference type="Pfam" id="PF00182"/>
    </source>
</evidence>
<dbReference type="InterPro" id="IPR000726">
    <property type="entry name" value="Glyco_hydro_19_cat"/>
</dbReference>
<dbReference type="InterPro" id="IPR047187">
    <property type="entry name" value="SF1_C_Upf1"/>
</dbReference>
<dbReference type="CDD" id="cd18808">
    <property type="entry name" value="SF1_C_Upf1"/>
    <property type="match status" value="1"/>
</dbReference>
<protein>
    <submittedName>
        <fullName evidence="3">UvrD-like helicase, ATP-binding domain, P-loop containing nucleoside triphosphate hydrolase</fullName>
    </submittedName>
</protein>
<proteinExistence type="predicted"/>
<dbReference type="Pfam" id="PF00182">
    <property type="entry name" value="Glyco_hydro_19"/>
    <property type="match status" value="1"/>
</dbReference>
<feature type="domain" description="DNA2/NAM7 helicase-like C-terminal" evidence="2">
    <location>
        <begin position="69"/>
        <end position="138"/>
    </location>
</feature>
<gene>
    <name evidence="3" type="ORF">Tco_0803528</name>
</gene>
<dbReference type="InterPro" id="IPR045055">
    <property type="entry name" value="DNA2/NAM7-like"/>
</dbReference>